<accession>A0A8H3FHL5</accession>
<proteinExistence type="predicted"/>
<sequence>MTEEAQQRRKHLIPPIRLKQVDAPEQTTYLVFLPLSTPIYLVEECMRAHVLGWSVWKSCEHTIEFLDGNGHPMSDEYRSFKEYDVQLLDDVFFRPVRKSSPTQLVGLEGPEIDALAGERFSINIVRFGSSEKTLLTVRPKHTLILLQAQIELLVHIPLREQRLIWKGEDCSRYDETVFLEDLGMEEQSQLWLLHKRQVAHGPCICWYLNDYLHEKEEPYHRLSPEMLNDPTVLQMLEHGPPPAYDVPSL</sequence>
<comment type="caution">
    <text evidence="2">The sequence shown here is derived from an EMBL/GenBank/DDBJ whole genome shotgun (WGS) entry which is preliminary data.</text>
</comment>
<gene>
    <name evidence="2" type="ORF">GOMPHAMPRED_002209</name>
</gene>
<dbReference type="Proteomes" id="UP000664169">
    <property type="component" value="Unassembled WGS sequence"/>
</dbReference>
<evidence type="ECO:0000313" key="2">
    <source>
        <dbReference type="EMBL" id="CAF9921036.1"/>
    </source>
</evidence>
<dbReference type="AlphaFoldDB" id="A0A8H3FHL5"/>
<dbReference type="InterPro" id="IPR000626">
    <property type="entry name" value="Ubiquitin-like_dom"/>
</dbReference>
<keyword evidence="3" id="KW-1185">Reference proteome</keyword>
<organism evidence="2 3">
    <name type="scientific">Gomphillus americanus</name>
    <dbReference type="NCBI Taxonomy" id="1940652"/>
    <lineage>
        <taxon>Eukaryota</taxon>
        <taxon>Fungi</taxon>
        <taxon>Dikarya</taxon>
        <taxon>Ascomycota</taxon>
        <taxon>Pezizomycotina</taxon>
        <taxon>Lecanoromycetes</taxon>
        <taxon>OSLEUM clade</taxon>
        <taxon>Ostropomycetidae</taxon>
        <taxon>Ostropales</taxon>
        <taxon>Graphidaceae</taxon>
        <taxon>Gomphilloideae</taxon>
        <taxon>Gomphillus</taxon>
    </lineage>
</organism>
<evidence type="ECO:0000259" key="1">
    <source>
        <dbReference type="PROSITE" id="PS50053"/>
    </source>
</evidence>
<feature type="domain" description="Ubiquitin-like" evidence="1">
    <location>
        <begin position="120"/>
        <end position="199"/>
    </location>
</feature>
<dbReference type="PROSITE" id="PS50053">
    <property type="entry name" value="UBIQUITIN_2"/>
    <property type="match status" value="1"/>
</dbReference>
<dbReference type="InterPro" id="IPR029071">
    <property type="entry name" value="Ubiquitin-like_domsf"/>
</dbReference>
<protein>
    <recommendedName>
        <fullName evidence="1">Ubiquitin-like domain-containing protein</fullName>
    </recommendedName>
</protein>
<dbReference type="SUPFAM" id="SSF54236">
    <property type="entry name" value="Ubiquitin-like"/>
    <property type="match status" value="1"/>
</dbReference>
<reference evidence="2" key="1">
    <citation type="submission" date="2021-03" db="EMBL/GenBank/DDBJ databases">
        <authorList>
            <person name="Tagirdzhanova G."/>
        </authorList>
    </citation>
    <scope>NUCLEOTIDE SEQUENCE</scope>
</reference>
<name>A0A8H3FHL5_9LECA</name>
<evidence type="ECO:0000313" key="3">
    <source>
        <dbReference type="Proteomes" id="UP000664169"/>
    </source>
</evidence>
<dbReference type="EMBL" id="CAJPDQ010000016">
    <property type="protein sequence ID" value="CAF9921036.1"/>
    <property type="molecule type" value="Genomic_DNA"/>
</dbReference>
<dbReference type="CDD" id="cd17039">
    <property type="entry name" value="Ubl_ubiquitin_like"/>
    <property type="match status" value="1"/>
</dbReference>
<dbReference type="Gene3D" id="3.10.20.90">
    <property type="entry name" value="Phosphatidylinositol 3-kinase Catalytic Subunit, Chain A, domain 1"/>
    <property type="match status" value="1"/>
</dbReference>